<keyword evidence="2" id="KW-0472">Membrane</keyword>
<dbReference type="EMBL" id="AATQ01000010">
    <property type="protein sequence ID" value="EAU47000.1"/>
    <property type="molecule type" value="Genomic_DNA"/>
</dbReference>
<feature type="region of interest" description="Disordered" evidence="1">
    <location>
        <begin position="134"/>
        <end position="154"/>
    </location>
</feature>
<evidence type="ECO:0000313" key="4">
    <source>
        <dbReference type="Proteomes" id="UP000006230"/>
    </source>
</evidence>
<dbReference type="AlphaFoldDB" id="Q0FRV9"/>
<feature type="transmembrane region" description="Helical" evidence="2">
    <location>
        <begin position="74"/>
        <end position="94"/>
    </location>
</feature>
<evidence type="ECO:0008006" key="5">
    <source>
        <dbReference type="Google" id="ProtNLM"/>
    </source>
</evidence>
<dbReference type="STRING" id="314265.R2601_17739"/>
<dbReference type="GO" id="GO:0005886">
    <property type="term" value="C:plasma membrane"/>
    <property type="evidence" value="ECO:0007669"/>
    <property type="project" value="TreeGrafter"/>
</dbReference>
<protein>
    <recommendedName>
        <fullName evidence="5">DUF805 domain-containing protein</fullName>
    </recommendedName>
</protein>
<feature type="transmembrane region" description="Helical" evidence="2">
    <location>
        <begin position="106"/>
        <end position="126"/>
    </location>
</feature>
<dbReference type="HOGENOM" id="CLU_093674_4_1_5"/>
<gene>
    <name evidence="3" type="ORF">R2601_17739</name>
</gene>
<dbReference type="Proteomes" id="UP000006230">
    <property type="component" value="Unassembled WGS sequence"/>
</dbReference>
<keyword evidence="2" id="KW-0812">Transmembrane</keyword>
<comment type="caution">
    <text evidence="3">The sequence shown here is derived from an EMBL/GenBank/DDBJ whole genome shotgun (WGS) entry which is preliminary data.</text>
</comment>
<dbReference type="eggNOG" id="COG3152">
    <property type="taxonomic scope" value="Bacteria"/>
</dbReference>
<keyword evidence="2" id="KW-1133">Transmembrane helix</keyword>
<name>Q0FRV9_SALBH</name>
<feature type="transmembrane region" description="Helical" evidence="2">
    <location>
        <begin position="37"/>
        <end position="62"/>
    </location>
</feature>
<accession>Q0FRV9</accession>
<reference evidence="3 4" key="1">
    <citation type="journal article" date="2010" name="J. Bacteriol.">
        <title>Genome sequences of Pelagibaca bermudensis HTCC2601T and Maritimibacter alkaliphilus HTCC2654T, the type strains of two marine Roseobacter genera.</title>
        <authorList>
            <person name="Thrash J.C."/>
            <person name="Cho J.C."/>
            <person name="Ferriera S."/>
            <person name="Johnson J."/>
            <person name="Vergin K.L."/>
            <person name="Giovannoni S.J."/>
        </authorList>
    </citation>
    <scope>NUCLEOTIDE SEQUENCE [LARGE SCALE GENOMIC DNA]</scope>
    <source>
        <strain evidence="4">DSM 26914 / JCM 13377 / KCTC 12554 / HTCC2601</strain>
    </source>
</reference>
<evidence type="ECO:0000256" key="2">
    <source>
        <dbReference type="SAM" id="Phobius"/>
    </source>
</evidence>
<proteinExistence type="predicted"/>
<dbReference type="PANTHER" id="PTHR34980:SF2">
    <property type="entry name" value="INNER MEMBRANE PROTEIN YHAH-RELATED"/>
    <property type="match status" value="1"/>
</dbReference>
<keyword evidence="4" id="KW-1185">Reference proteome</keyword>
<dbReference type="PANTHER" id="PTHR34980">
    <property type="entry name" value="INNER MEMBRANE PROTEIN-RELATED-RELATED"/>
    <property type="match status" value="1"/>
</dbReference>
<dbReference type="InterPro" id="IPR008523">
    <property type="entry name" value="DUF805"/>
</dbReference>
<dbReference type="Pfam" id="PF05656">
    <property type="entry name" value="DUF805"/>
    <property type="match status" value="1"/>
</dbReference>
<evidence type="ECO:0000256" key="1">
    <source>
        <dbReference type="SAM" id="MobiDB-lite"/>
    </source>
</evidence>
<organism evidence="3 4">
    <name type="scientific">Salipiger bermudensis (strain DSM 26914 / JCM 13377 / KCTC 12554 / HTCC2601)</name>
    <name type="common">Pelagibaca bermudensis</name>
    <dbReference type="NCBI Taxonomy" id="314265"/>
    <lineage>
        <taxon>Bacteria</taxon>
        <taxon>Pseudomonadati</taxon>
        <taxon>Pseudomonadota</taxon>
        <taxon>Alphaproteobacteria</taxon>
        <taxon>Rhodobacterales</taxon>
        <taxon>Roseobacteraceae</taxon>
        <taxon>Salipiger</taxon>
    </lineage>
</organism>
<sequence length="197" mass="21663">MCVFRYGANGMVGPISALESYVFNAFRLNGRATRSEYVWPALAYTLLLILAGVADAMTLVAATQDGGMPPLSPLAYWSVPLFLLCMIPNFTVAIRRLHDSGKSGAWMLVMFVPMVGGIVFLILMLLPSQDRENAWGQPRGPSSDSGAPRARDHKASALDSYALLLQSEAEPSPEEVARRKQEVHEYFLRNVSRRTAS</sequence>
<evidence type="ECO:0000313" key="3">
    <source>
        <dbReference type="EMBL" id="EAU47000.1"/>
    </source>
</evidence>